<sequence length="176" mass="18591">MKTVGNLTLSLLAIGMLQATPALTADLGALPPAQMHNGITYITGGIGQPESTAMKAAAGRYDLMLTFAERSGAYLAGVKVNIADRSGDTILDIVSGPILLVDLPAGSYRVRADVAGNPLIKTVNVAGKTHRHVAYAWPNNIDERSEFSAFESEPMERAPCKSTGASSGMGEMRWNE</sequence>
<dbReference type="EMBL" id="CP003154">
    <property type="protein sequence ID" value="AFL73929.1"/>
    <property type="molecule type" value="Genomic_DNA"/>
</dbReference>
<dbReference type="HOGENOM" id="CLU_121829_3_0_6"/>
<reference evidence="3 4" key="1">
    <citation type="submission" date="2012-06" db="EMBL/GenBank/DDBJ databases">
        <title>Complete sequence of Thiocystis violascens DSM 198.</title>
        <authorList>
            <consortium name="US DOE Joint Genome Institute"/>
            <person name="Lucas S."/>
            <person name="Han J."/>
            <person name="Lapidus A."/>
            <person name="Cheng J.-F."/>
            <person name="Goodwin L."/>
            <person name="Pitluck S."/>
            <person name="Peters L."/>
            <person name="Ovchinnikova G."/>
            <person name="Teshima H."/>
            <person name="Detter J.C."/>
            <person name="Han C."/>
            <person name="Tapia R."/>
            <person name="Land M."/>
            <person name="Hauser L."/>
            <person name="Kyrpides N."/>
            <person name="Ivanova N."/>
            <person name="Pagani I."/>
            <person name="Vogl K."/>
            <person name="Liu Z."/>
            <person name="Frigaard N.-U."/>
            <person name="Bryant D."/>
            <person name="Woyke T."/>
        </authorList>
    </citation>
    <scope>NUCLEOTIDE SEQUENCE [LARGE SCALE GENOMIC DNA]</scope>
    <source>
        <strain evidence="4">ATCC 17096 / DSM 198 / 6111</strain>
    </source>
</reference>
<accession>I3YAB1</accession>
<dbReference type="KEGG" id="tvi:Thivi_1971"/>
<dbReference type="OrthoDB" id="8926484at2"/>
<name>I3YAB1_THIV6</name>
<dbReference type="STRING" id="765911.Thivi_1971"/>
<feature type="signal peptide" evidence="2">
    <location>
        <begin position="1"/>
        <end position="24"/>
    </location>
</feature>
<evidence type="ECO:0000256" key="1">
    <source>
        <dbReference type="SAM" id="MobiDB-lite"/>
    </source>
</evidence>
<keyword evidence="4" id="KW-1185">Reference proteome</keyword>
<evidence type="ECO:0000313" key="4">
    <source>
        <dbReference type="Proteomes" id="UP000006062"/>
    </source>
</evidence>
<protein>
    <recommendedName>
        <fullName evidence="5">Carboxypeptidase regulatory-like domain-containing protein</fullName>
    </recommendedName>
</protein>
<evidence type="ECO:0000256" key="2">
    <source>
        <dbReference type="SAM" id="SignalP"/>
    </source>
</evidence>
<feature type="chain" id="PRO_5003682562" description="Carboxypeptidase regulatory-like domain-containing protein" evidence="2">
    <location>
        <begin position="25"/>
        <end position="176"/>
    </location>
</feature>
<proteinExistence type="predicted"/>
<evidence type="ECO:0008006" key="5">
    <source>
        <dbReference type="Google" id="ProtNLM"/>
    </source>
</evidence>
<keyword evidence="2" id="KW-0732">Signal</keyword>
<dbReference type="RefSeq" id="WP_014778386.1">
    <property type="nucleotide sequence ID" value="NC_018012.1"/>
</dbReference>
<organism evidence="3 4">
    <name type="scientific">Thiocystis violascens (strain ATCC 17096 / DSM 198 / 6111)</name>
    <name type="common">Chromatium violascens</name>
    <dbReference type="NCBI Taxonomy" id="765911"/>
    <lineage>
        <taxon>Bacteria</taxon>
        <taxon>Pseudomonadati</taxon>
        <taxon>Pseudomonadota</taxon>
        <taxon>Gammaproteobacteria</taxon>
        <taxon>Chromatiales</taxon>
        <taxon>Chromatiaceae</taxon>
        <taxon>Thiocystis</taxon>
    </lineage>
</organism>
<dbReference type="Proteomes" id="UP000006062">
    <property type="component" value="Chromosome"/>
</dbReference>
<dbReference type="AlphaFoldDB" id="I3YAB1"/>
<gene>
    <name evidence="3" type="ordered locus">Thivi_1971</name>
</gene>
<dbReference type="eggNOG" id="ENOG503310H">
    <property type="taxonomic scope" value="Bacteria"/>
</dbReference>
<evidence type="ECO:0000313" key="3">
    <source>
        <dbReference type="EMBL" id="AFL73929.1"/>
    </source>
</evidence>
<feature type="region of interest" description="Disordered" evidence="1">
    <location>
        <begin position="149"/>
        <end position="176"/>
    </location>
</feature>